<dbReference type="PANTHER" id="PTHR47153">
    <property type="entry name" value="LACTATE UTILIZATION PROTEIN B"/>
    <property type="match status" value="1"/>
</dbReference>
<keyword evidence="1" id="KW-0408">Iron</keyword>
<gene>
    <name evidence="3" type="primary">lutB</name>
    <name evidence="3" type="ORF">GCM10017764_04890</name>
</gene>
<accession>A0ABQ3HSU5</accession>
<protein>
    <submittedName>
        <fullName evidence="3">Lactate utilization protein B</fullName>
    </submittedName>
</protein>
<dbReference type="Pfam" id="PF02589">
    <property type="entry name" value="LUD_dom"/>
    <property type="match status" value="1"/>
</dbReference>
<dbReference type="PANTHER" id="PTHR47153:SF2">
    <property type="entry name" value="LACTATE UTILIZATION PROTEIN B"/>
    <property type="match status" value="1"/>
</dbReference>
<comment type="caution">
    <text evidence="3">The sequence shown here is derived from an EMBL/GenBank/DDBJ whole genome shotgun (WGS) entry which is preliminary data.</text>
</comment>
<name>A0ABQ3HSU5_9SPHI</name>
<keyword evidence="4" id="KW-1185">Reference proteome</keyword>
<proteinExistence type="predicted"/>
<evidence type="ECO:0000313" key="4">
    <source>
        <dbReference type="Proteomes" id="UP000620550"/>
    </source>
</evidence>
<dbReference type="InterPro" id="IPR024185">
    <property type="entry name" value="FTHF_cligase-like_sf"/>
</dbReference>
<dbReference type="InterPro" id="IPR003741">
    <property type="entry name" value="LUD_dom"/>
</dbReference>
<organism evidence="3 4">
    <name type="scientific">Sphingobacterium griseoflavum</name>
    <dbReference type="NCBI Taxonomy" id="1474952"/>
    <lineage>
        <taxon>Bacteria</taxon>
        <taxon>Pseudomonadati</taxon>
        <taxon>Bacteroidota</taxon>
        <taxon>Sphingobacteriia</taxon>
        <taxon>Sphingobacteriales</taxon>
        <taxon>Sphingobacteriaceae</taxon>
        <taxon>Sphingobacterium</taxon>
    </lineage>
</organism>
<feature type="domain" description="LUD" evidence="2">
    <location>
        <begin position="72"/>
        <end position="293"/>
    </location>
</feature>
<dbReference type="Proteomes" id="UP000620550">
    <property type="component" value="Unassembled WGS sequence"/>
</dbReference>
<evidence type="ECO:0000313" key="3">
    <source>
        <dbReference type="EMBL" id="GHE23521.1"/>
    </source>
</evidence>
<dbReference type="Gene3D" id="3.40.50.10420">
    <property type="entry name" value="NagB/RpiA/CoA transferase-like"/>
    <property type="match status" value="1"/>
</dbReference>
<keyword evidence="1" id="KW-0004">4Fe-4S</keyword>
<reference evidence="4" key="1">
    <citation type="journal article" date="2019" name="Int. J. Syst. Evol. Microbiol.">
        <title>The Global Catalogue of Microorganisms (GCM) 10K type strain sequencing project: providing services to taxonomists for standard genome sequencing and annotation.</title>
        <authorList>
            <consortium name="The Broad Institute Genomics Platform"/>
            <consortium name="The Broad Institute Genome Sequencing Center for Infectious Disease"/>
            <person name="Wu L."/>
            <person name="Ma J."/>
        </authorList>
    </citation>
    <scope>NUCLEOTIDE SEQUENCE [LARGE SCALE GENOMIC DNA]</scope>
    <source>
        <strain evidence="4">CGMCC 1.12966</strain>
    </source>
</reference>
<dbReference type="InterPro" id="IPR004452">
    <property type="entry name" value="LutB/LldF"/>
</dbReference>
<sequence length="463" mass="52394">MARQLADIFINESTVKQIDTMRSDITKSNLDSFKEALADGTEKFFDLENSKKKAHLTKWKATENLDRYLLDFEANFTRRGGKVIWANDAEEAREEIRRILANQETKAIVKTTSASCEEIGLFDFLHDKGFDPAETDTLAFIKRLFPKESSTWTFPPSLVNLSAIIQQFHEKFQTPIDSKPEQLIEKVNQLIREKLNQAEIGIAGVDFLIADSGSIGLTENEGNAMLLSSFSKIQIFIAGIDKIVPSVQDMDLFWPLLASYTNGQSPAVYNSILSGPRQAGEVDGPEAMYVILLDNGRSNLLAKKEQRQGLYCIQCSACRYIYPVNSGGGTLMDDNVHPGPIGSMVAPHMNTTKDLSHLSFASPLDGQASVICPVRIEIDKMLLLNRKEAVEQNLVRKSEKRFWGGFAYLFLRRRLLDFFGHKTKNFLFQHLLKKSWGKERSLPRVAKKSFAQQWQDQEKKKNQ</sequence>
<dbReference type="EMBL" id="BNAF01000002">
    <property type="protein sequence ID" value="GHE23521.1"/>
    <property type="molecule type" value="Genomic_DNA"/>
</dbReference>
<dbReference type="SUPFAM" id="SSF100950">
    <property type="entry name" value="NagB/RpiA/CoA transferase-like"/>
    <property type="match status" value="1"/>
</dbReference>
<keyword evidence="1" id="KW-0479">Metal-binding</keyword>
<evidence type="ECO:0000259" key="2">
    <source>
        <dbReference type="Pfam" id="PF02589"/>
    </source>
</evidence>
<keyword evidence="1" id="KW-0411">Iron-sulfur</keyword>
<dbReference type="InterPro" id="IPR037171">
    <property type="entry name" value="NagB/RpiA_transferase-like"/>
</dbReference>
<evidence type="ECO:0000256" key="1">
    <source>
        <dbReference type="ARBA" id="ARBA00022485"/>
    </source>
</evidence>